<keyword evidence="1" id="KW-0175">Coiled coil</keyword>
<dbReference type="AlphaFoldDB" id="A0A7J7IRB3"/>
<gene>
    <name evidence="3" type="ORF">EB796_025200</name>
</gene>
<dbReference type="GO" id="GO:0005737">
    <property type="term" value="C:cytoplasm"/>
    <property type="evidence" value="ECO:0007669"/>
    <property type="project" value="TreeGrafter"/>
</dbReference>
<evidence type="ECO:0000256" key="2">
    <source>
        <dbReference type="SAM" id="MobiDB-lite"/>
    </source>
</evidence>
<organism evidence="3 4">
    <name type="scientific">Bugula neritina</name>
    <name type="common">Brown bryozoan</name>
    <name type="synonym">Sertularia neritina</name>
    <dbReference type="NCBI Taxonomy" id="10212"/>
    <lineage>
        <taxon>Eukaryota</taxon>
        <taxon>Metazoa</taxon>
        <taxon>Spiralia</taxon>
        <taxon>Lophotrochozoa</taxon>
        <taxon>Bryozoa</taxon>
        <taxon>Gymnolaemata</taxon>
        <taxon>Cheilostomatida</taxon>
        <taxon>Flustrina</taxon>
        <taxon>Buguloidea</taxon>
        <taxon>Bugulidae</taxon>
        <taxon>Bugula</taxon>
    </lineage>
</organism>
<evidence type="ECO:0000313" key="4">
    <source>
        <dbReference type="Proteomes" id="UP000593567"/>
    </source>
</evidence>
<comment type="caution">
    <text evidence="3">The sequence shown here is derived from an EMBL/GenBank/DDBJ whole genome shotgun (WGS) entry which is preliminary data.</text>
</comment>
<feature type="compositionally biased region" description="Acidic residues" evidence="2">
    <location>
        <begin position="126"/>
        <end position="140"/>
    </location>
</feature>
<dbReference type="InterPro" id="IPR039687">
    <property type="entry name" value="NPHP1"/>
</dbReference>
<dbReference type="GO" id="GO:0090251">
    <property type="term" value="P:protein localization involved in establishment of planar polarity"/>
    <property type="evidence" value="ECO:0007669"/>
    <property type="project" value="TreeGrafter"/>
</dbReference>
<name>A0A7J7IRB3_BUGNE</name>
<dbReference type="PANTHER" id="PTHR15176:SF1">
    <property type="entry name" value="NEPHROCYSTIN-1"/>
    <property type="match status" value="1"/>
</dbReference>
<proteinExistence type="predicted"/>
<reference evidence="3" key="1">
    <citation type="submission" date="2020-06" db="EMBL/GenBank/DDBJ databases">
        <title>Draft genome of Bugula neritina, a colonial animal packing powerful symbionts and potential medicines.</title>
        <authorList>
            <person name="Rayko M."/>
        </authorList>
    </citation>
    <scope>NUCLEOTIDE SEQUENCE [LARGE SCALE GENOMIC DNA]</scope>
    <source>
        <strain evidence="3">Kwan_BN1</strain>
    </source>
</reference>
<keyword evidence="4" id="KW-1185">Reference proteome</keyword>
<feature type="region of interest" description="Disordered" evidence="2">
    <location>
        <begin position="123"/>
        <end position="154"/>
    </location>
</feature>
<dbReference type="PANTHER" id="PTHR15176">
    <property type="entry name" value="NEPHROCYSTIN"/>
    <property type="match status" value="1"/>
</dbReference>
<sequence length="154" mass="18153">MSGKTPTPSLKHLAKEADTLKKKLDKLQKECATVFNNPSASNRQDKLKRFYQDCVDMRNDMTDLNNRITKMTKADEPTKMSNFDSKKDDEVKRLTKMLDQVKEMEKKLEPDETEEDYYRKIKEELNSEEDGVDEDEEYEEEGGRRRRGCVDRVF</sequence>
<dbReference type="GO" id="GO:0005929">
    <property type="term" value="C:cilium"/>
    <property type="evidence" value="ECO:0007669"/>
    <property type="project" value="TreeGrafter"/>
</dbReference>
<accession>A0A7J7IRB3</accession>
<evidence type="ECO:0000313" key="3">
    <source>
        <dbReference type="EMBL" id="KAF6016492.1"/>
    </source>
</evidence>
<protein>
    <submittedName>
        <fullName evidence="3">NPHP1</fullName>
    </submittedName>
</protein>
<feature type="coiled-coil region" evidence="1">
    <location>
        <begin position="10"/>
        <end position="37"/>
    </location>
</feature>
<dbReference type="EMBL" id="VXIV02003527">
    <property type="protein sequence ID" value="KAF6016492.1"/>
    <property type="molecule type" value="Genomic_DNA"/>
</dbReference>
<evidence type="ECO:0000256" key="1">
    <source>
        <dbReference type="SAM" id="Coils"/>
    </source>
</evidence>
<dbReference type="Proteomes" id="UP000593567">
    <property type="component" value="Unassembled WGS sequence"/>
</dbReference>
<dbReference type="OrthoDB" id="5340910at2759"/>